<keyword evidence="1" id="KW-1185">Reference proteome</keyword>
<evidence type="ECO:0000313" key="2">
    <source>
        <dbReference type="RefSeq" id="XP_016471404.2"/>
    </source>
</evidence>
<sequence>MLQQRHLKELLSDKGSNTTERVRERQGLPKPPSLARAINMIIGDNDDASINGIKFTATHKIKRSITHERYDRLEESIIFDESYTDDLTFPHDDALVITLRILYIDVKRIMVDEESGTCIIHPRVLAQMRLEDRIVPRCITLTYFNNAVEHNWGEITLSVLASGVTLETKFHIMDQDTAYNVIVELPWIYPMTVVPPSLYQVIKFPTPWGIFSIRGEQCTSQKCYRISMDSTTTQQKKDKEKEA</sequence>
<evidence type="ECO:0000313" key="1">
    <source>
        <dbReference type="Proteomes" id="UP000790787"/>
    </source>
</evidence>
<name>A0A1S4A486_TOBAC</name>
<dbReference type="OrthoDB" id="2919534at2759"/>
<dbReference type="Proteomes" id="UP000790787">
    <property type="component" value="Chromosome 11"/>
</dbReference>
<protein>
    <submittedName>
        <fullName evidence="2">Uncharacterized protein LOC107793540</fullName>
    </submittedName>
</protein>
<organism evidence="1 2">
    <name type="scientific">Nicotiana tabacum</name>
    <name type="common">Common tobacco</name>
    <dbReference type="NCBI Taxonomy" id="4097"/>
    <lineage>
        <taxon>Eukaryota</taxon>
        <taxon>Viridiplantae</taxon>
        <taxon>Streptophyta</taxon>
        <taxon>Embryophyta</taxon>
        <taxon>Tracheophyta</taxon>
        <taxon>Spermatophyta</taxon>
        <taxon>Magnoliopsida</taxon>
        <taxon>eudicotyledons</taxon>
        <taxon>Gunneridae</taxon>
        <taxon>Pentapetalae</taxon>
        <taxon>asterids</taxon>
        <taxon>lamiids</taxon>
        <taxon>Solanales</taxon>
        <taxon>Solanaceae</taxon>
        <taxon>Nicotianoideae</taxon>
        <taxon>Nicotianeae</taxon>
        <taxon>Nicotiana</taxon>
    </lineage>
</organism>
<dbReference type="KEGG" id="nta:107793540"/>
<reference evidence="2" key="2">
    <citation type="submission" date="2025-08" db="UniProtKB">
        <authorList>
            <consortium name="RefSeq"/>
        </authorList>
    </citation>
    <scope>IDENTIFICATION</scope>
    <source>
        <tissue evidence="2">Leaf</tissue>
    </source>
</reference>
<dbReference type="GeneID" id="107793540"/>
<reference evidence="1" key="1">
    <citation type="journal article" date="2014" name="Nat. Commun.">
        <title>The tobacco genome sequence and its comparison with those of tomato and potato.</title>
        <authorList>
            <person name="Sierro N."/>
            <person name="Battey J.N."/>
            <person name="Ouadi S."/>
            <person name="Bakaher N."/>
            <person name="Bovet L."/>
            <person name="Willig A."/>
            <person name="Goepfert S."/>
            <person name="Peitsch M.C."/>
            <person name="Ivanov N.V."/>
        </authorList>
    </citation>
    <scope>NUCLEOTIDE SEQUENCE [LARGE SCALE GENOMIC DNA]</scope>
</reference>
<dbReference type="PANTHER" id="PTHR33240:SF8">
    <property type="entry name" value="OS03G0439900 PROTEIN"/>
    <property type="match status" value="1"/>
</dbReference>
<dbReference type="PaxDb" id="4097-A0A1S4A486"/>
<accession>A0A1S4A486</accession>
<dbReference type="RefSeq" id="XP_016471404.1">
    <property type="nucleotide sequence ID" value="XM_016615918.1"/>
</dbReference>
<dbReference type="RefSeq" id="XP_016471404.2">
    <property type="nucleotide sequence ID" value="XM_016615918.2"/>
</dbReference>
<proteinExistence type="predicted"/>
<dbReference type="PANTHER" id="PTHR33240">
    <property type="entry name" value="OS08G0508500 PROTEIN"/>
    <property type="match status" value="1"/>
</dbReference>
<gene>
    <name evidence="2" type="primary">LOC107793540</name>
</gene>
<dbReference type="AlphaFoldDB" id="A0A1S4A486"/>